<dbReference type="EMBL" id="MQWB01000014">
    <property type="protein sequence ID" value="OZC01214.1"/>
    <property type="molecule type" value="Genomic_DNA"/>
</dbReference>
<sequence length="175" mass="18748">MTDPEGASDYGPAPLANGGVVLFRMAPEEEPHLLRLGPDGGLHALGEEGDQPWPVGGGLVFHSDRDGTDAVWRLDVDGVGAVRVTPAGLDEGTPTVTPMPSPDGGWIAFTQGDDRESQVWLMRLDGRDRQRLTDGEPHSFPAWSPDGRALVVTRGRPTAEADPSGDLWRLNLSYS</sequence>
<dbReference type="RefSeq" id="WP_094551981.1">
    <property type="nucleotide sequence ID" value="NZ_MQWB01000014.1"/>
</dbReference>
<protein>
    <recommendedName>
        <fullName evidence="4">Dipeptidylpeptidase IV N-terminal domain-containing protein</fullName>
    </recommendedName>
</protein>
<dbReference type="PANTHER" id="PTHR36842">
    <property type="entry name" value="PROTEIN TOLB HOMOLOG"/>
    <property type="match status" value="1"/>
</dbReference>
<comment type="similarity">
    <text evidence="1">Belongs to the TolB family.</text>
</comment>
<dbReference type="Proteomes" id="UP000216446">
    <property type="component" value="Unassembled WGS sequence"/>
</dbReference>
<evidence type="ECO:0000256" key="1">
    <source>
        <dbReference type="ARBA" id="ARBA00009820"/>
    </source>
</evidence>
<gene>
    <name evidence="2" type="ORF">BSZ36_18345</name>
</gene>
<dbReference type="AlphaFoldDB" id="A0A259TUG6"/>
<dbReference type="InterPro" id="IPR011659">
    <property type="entry name" value="WD40"/>
</dbReference>
<proteinExistence type="inferred from homology"/>
<name>A0A259TUG6_9BACT</name>
<keyword evidence="3" id="KW-1185">Reference proteome</keyword>
<organism evidence="2 3">
    <name type="scientific">Rubricoccus marinus</name>
    <dbReference type="NCBI Taxonomy" id="716817"/>
    <lineage>
        <taxon>Bacteria</taxon>
        <taxon>Pseudomonadati</taxon>
        <taxon>Rhodothermota</taxon>
        <taxon>Rhodothermia</taxon>
        <taxon>Rhodothermales</taxon>
        <taxon>Rubricoccaceae</taxon>
        <taxon>Rubricoccus</taxon>
    </lineage>
</organism>
<dbReference type="InterPro" id="IPR011042">
    <property type="entry name" value="6-blade_b-propeller_TolB-like"/>
</dbReference>
<evidence type="ECO:0008006" key="4">
    <source>
        <dbReference type="Google" id="ProtNLM"/>
    </source>
</evidence>
<accession>A0A259TUG6</accession>
<dbReference type="PANTHER" id="PTHR36842:SF1">
    <property type="entry name" value="PROTEIN TOLB"/>
    <property type="match status" value="1"/>
</dbReference>
<comment type="caution">
    <text evidence="2">The sequence shown here is derived from an EMBL/GenBank/DDBJ whole genome shotgun (WGS) entry which is preliminary data.</text>
</comment>
<dbReference type="Pfam" id="PF07676">
    <property type="entry name" value="PD40"/>
    <property type="match status" value="1"/>
</dbReference>
<dbReference type="InParanoid" id="A0A259TUG6"/>
<reference evidence="2 3" key="1">
    <citation type="submission" date="2016-11" db="EMBL/GenBank/DDBJ databases">
        <title>Study of marine rhodopsin-containing bacteria.</title>
        <authorList>
            <person name="Yoshizawa S."/>
            <person name="Kumagai Y."/>
            <person name="Kogure K."/>
        </authorList>
    </citation>
    <scope>NUCLEOTIDE SEQUENCE [LARGE SCALE GENOMIC DNA]</scope>
    <source>
        <strain evidence="2 3">SG-29</strain>
    </source>
</reference>
<evidence type="ECO:0000313" key="3">
    <source>
        <dbReference type="Proteomes" id="UP000216446"/>
    </source>
</evidence>
<dbReference type="SUPFAM" id="SSF69304">
    <property type="entry name" value="Tricorn protease N-terminal domain"/>
    <property type="match status" value="1"/>
</dbReference>
<dbReference type="Gene3D" id="2.120.10.30">
    <property type="entry name" value="TolB, C-terminal domain"/>
    <property type="match status" value="2"/>
</dbReference>
<dbReference type="OrthoDB" id="9815657at2"/>
<evidence type="ECO:0000313" key="2">
    <source>
        <dbReference type="EMBL" id="OZC01214.1"/>
    </source>
</evidence>